<dbReference type="VEuPathDB" id="VectorBase:HLOH_041037"/>
<dbReference type="Proteomes" id="UP000821853">
    <property type="component" value="Chromosome 2"/>
</dbReference>
<comment type="caution">
    <text evidence="2">The sequence shown here is derived from an EMBL/GenBank/DDBJ whole genome shotgun (WGS) entry which is preliminary data.</text>
</comment>
<dbReference type="EMBL" id="JABSTR010000004">
    <property type="protein sequence ID" value="KAH9366316.1"/>
    <property type="molecule type" value="Genomic_DNA"/>
</dbReference>
<evidence type="ECO:0000256" key="1">
    <source>
        <dbReference type="SAM" id="MobiDB-lite"/>
    </source>
</evidence>
<accession>A0A9J6FW90</accession>
<feature type="region of interest" description="Disordered" evidence="1">
    <location>
        <begin position="63"/>
        <end position="100"/>
    </location>
</feature>
<feature type="compositionally biased region" description="Low complexity" evidence="1">
    <location>
        <begin position="63"/>
        <end position="78"/>
    </location>
</feature>
<protein>
    <submittedName>
        <fullName evidence="2">Uncharacterized protein</fullName>
    </submittedName>
</protein>
<sequence>MSVARTIYGLAQVPPGYDLTLKEEEEREGVKQTEKGWRKDETGGLLRVRAGISGMRCALGIPSSRSSAPLARPSTARSGRGEESGRYIPLQQRQQPCSAGKPTLRVRVRLISQVGRPFALRPAPGRFIIVFLSSVSFSPFADRQARAWTGRAARDPKAVPKWRSGLLTSLRKLSGVPSSSSSSQCSSSPSASGGRHSDSTWRSHVRFLDGFDP</sequence>
<gene>
    <name evidence="2" type="ORF">HPB48_002007</name>
</gene>
<reference evidence="2 3" key="1">
    <citation type="journal article" date="2020" name="Cell">
        <title>Large-Scale Comparative Analyses of Tick Genomes Elucidate Their Genetic Diversity and Vector Capacities.</title>
        <authorList>
            <consortium name="Tick Genome and Microbiome Consortium (TIGMIC)"/>
            <person name="Jia N."/>
            <person name="Wang J."/>
            <person name="Shi W."/>
            <person name="Du L."/>
            <person name="Sun Y."/>
            <person name="Zhan W."/>
            <person name="Jiang J.F."/>
            <person name="Wang Q."/>
            <person name="Zhang B."/>
            <person name="Ji P."/>
            <person name="Bell-Sakyi L."/>
            <person name="Cui X.M."/>
            <person name="Yuan T.T."/>
            <person name="Jiang B.G."/>
            <person name="Yang W.F."/>
            <person name="Lam T.T."/>
            <person name="Chang Q.C."/>
            <person name="Ding S.J."/>
            <person name="Wang X.J."/>
            <person name="Zhu J.G."/>
            <person name="Ruan X.D."/>
            <person name="Zhao L."/>
            <person name="Wei J.T."/>
            <person name="Ye R.Z."/>
            <person name="Que T.C."/>
            <person name="Du C.H."/>
            <person name="Zhou Y.H."/>
            <person name="Cheng J.X."/>
            <person name="Dai P.F."/>
            <person name="Guo W.B."/>
            <person name="Han X.H."/>
            <person name="Huang E.J."/>
            <person name="Li L.F."/>
            <person name="Wei W."/>
            <person name="Gao Y.C."/>
            <person name="Liu J.Z."/>
            <person name="Shao H.Z."/>
            <person name="Wang X."/>
            <person name="Wang C.C."/>
            <person name="Yang T.C."/>
            <person name="Huo Q.B."/>
            <person name="Li W."/>
            <person name="Chen H.Y."/>
            <person name="Chen S.E."/>
            <person name="Zhou L.G."/>
            <person name="Ni X.B."/>
            <person name="Tian J.H."/>
            <person name="Sheng Y."/>
            <person name="Liu T."/>
            <person name="Pan Y.S."/>
            <person name="Xia L.Y."/>
            <person name="Li J."/>
            <person name="Zhao F."/>
            <person name="Cao W.C."/>
        </authorList>
    </citation>
    <scope>NUCLEOTIDE SEQUENCE [LARGE SCALE GENOMIC DNA]</scope>
    <source>
        <strain evidence="2">HaeL-2018</strain>
    </source>
</reference>
<organism evidence="2 3">
    <name type="scientific">Haemaphysalis longicornis</name>
    <name type="common">Bush tick</name>
    <dbReference type="NCBI Taxonomy" id="44386"/>
    <lineage>
        <taxon>Eukaryota</taxon>
        <taxon>Metazoa</taxon>
        <taxon>Ecdysozoa</taxon>
        <taxon>Arthropoda</taxon>
        <taxon>Chelicerata</taxon>
        <taxon>Arachnida</taxon>
        <taxon>Acari</taxon>
        <taxon>Parasitiformes</taxon>
        <taxon>Ixodida</taxon>
        <taxon>Ixodoidea</taxon>
        <taxon>Ixodidae</taxon>
        <taxon>Haemaphysalinae</taxon>
        <taxon>Haemaphysalis</taxon>
    </lineage>
</organism>
<evidence type="ECO:0000313" key="3">
    <source>
        <dbReference type="Proteomes" id="UP000821853"/>
    </source>
</evidence>
<dbReference type="AlphaFoldDB" id="A0A9J6FW90"/>
<proteinExistence type="predicted"/>
<name>A0A9J6FW90_HAELO</name>
<keyword evidence="3" id="KW-1185">Reference proteome</keyword>
<feature type="region of interest" description="Disordered" evidence="1">
    <location>
        <begin position="173"/>
        <end position="200"/>
    </location>
</feature>
<feature type="compositionally biased region" description="Low complexity" evidence="1">
    <location>
        <begin position="174"/>
        <end position="194"/>
    </location>
</feature>
<evidence type="ECO:0000313" key="2">
    <source>
        <dbReference type="EMBL" id="KAH9366316.1"/>
    </source>
</evidence>